<dbReference type="Pfam" id="PF12079">
    <property type="entry name" value="DUF3558"/>
    <property type="match status" value="1"/>
</dbReference>
<dbReference type="PROSITE" id="PS51257">
    <property type="entry name" value="PROKAR_LIPOPROTEIN"/>
    <property type="match status" value="1"/>
</dbReference>
<accession>A0A3M2LGJ8</accession>
<organism evidence="1 2">
    <name type="scientific">Nocardia stercoris</name>
    <dbReference type="NCBI Taxonomy" id="2483361"/>
    <lineage>
        <taxon>Bacteria</taxon>
        <taxon>Bacillati</taxon>
        <taxon>Actinomycetota</taxon>
        <taxon>Actinomycetes</taxon>
        <taxon>Mycobacteriales</taxon>
        <taxon>Nocardiaceae</taxon>
        <taxon>Nocardia</taxon>
    </lineage>
</organism>
<sequence>MGWKRTVSAVAGGVGVALVVAGCGTDGGSSGGAAVSTTTSASMAANAPTAFDPCKLPASVIAEEGFKNQPWNADSDGNGGIHWRGCGWLVSNGYSVSILTTNVTLAMIHANHNFTVSEEFAIAGRPALTYQQTGQTDTHGNCLLEAQMTGGSLELQIDNPPSADLTAKTPACDIAKKLAQDLIATFPPNA</sequence>
<keyword evidence="2" id="KW-1185">Reference proteome</keyword>
<evidence type="ECO:0000313" key="1">
    <source>
        <dbReference type="EMBL" id="RMI35075.1"/>
    </source>
</evidence>
<reference evidence="1 2" key="1">
    <citation type="submission" date="2018-10" db="EMBL/GenBank/DDBJ databases">
        <title>Isolation from cow dung.</title>
        <authorList>
            <person name="Ling L."/>
        </authorList>
    </citation>
    <scope>NUCLEOTIDE SEQUENCE [LARGE SCALE GENOMIC DNA]</scope>
    <source>
        <strain evidence="1 2">NEAU-LL90</strain>
    </source>
</reference>
<dbReference type="InterPro" id="IPR024520">
    <property type="entry name" value="DUF3558"/>
</dbReference>
<gene>
    <name evidence="1" type="ORF">EBN03_01745</name>
</gene>
<dbReference type="Proteomes" id="UP000279275">
    <property type="component" value="Unassembled WGS sequence"/>
</dbReference>
<proteinExistence type="predicted"/>
<name>A0A3M2LGJ8_9NOCA</name>
<dbReference type="AlphaFoldDB" id="A0A3M2LGJ8"/>
<comment type="caution">
    <text evidence="1">The sequence shown here is derived from an EMBL/GenBank/DDBJ whole genome shotgun (WGS) entry which is preliminary data.</text>
</comment>
<dbReference type="EMBL" id="RFFH01000001">
    <property type="protein sequence ID" value="RMI35075.1"/>
    <property type="molecule type" value="Genomic_DNA"/>
</dbReference>
<dbReference type="RefSeq" id="WP_122186048.1">
    <property type="nucleotide sequence ID" value="NZ_RFFH01000001.1"/>
</dbReference>
<evidence type="ECO:0000313" key="2">
    <source>
        <dbReference type="Proteomes" id="UP000279275"/>
    </source>
</evidence>
<protein>
    <submittedName>
        <fullName evidence="1">DUF3558 domain-containing protein</fullName>
    </submittedName>
</protein>
<dbReference type="OrthoDB" id="4546529at2"/>